<feature type="region of interest" description="Disordered" evidence="1">
    <location>
        <begin position="298"/>
        <end position="319"/>
    </location>
</feature>
<name>A0AAN6WZM2_9PEZI</name>
<feature type="compositionally biased region" description="Acidic residues" evidence="1">
    <location>
        <begin position="361"/>
        <end position="370"/>
    </location>
</feature>
<evidence type="ECO:0000256" key="2">
    <source>
        <dbReference type="SAM" id="Phobius"/>
    </source>
</evidence>
<feature type="compositionally biased region" description="Polar residues" evidence="1">
    <location>
        <begin position="83"/>
        <end position="103"/>
    </location>
</feature>
<keyword evidence="4" id="KW-1185">Reference proteome</keyword>
<proteinExistence type="predicted"/>
<evidence type="ECO:0000313" key="4">
    <source>
        <dbReference type="Proteomes" id="UP001302126"/>
    </source>
</evidence>
<organism evidence="3 4">
    <name type="scientific">Podospora australis</name>
    <dbReference type="NCBI Taxonomy" id="1536484"/>
    <lineage>
        <taxon>Eukaryota</taxon>
        <taxon>Fungi</taxon>
        <taxon>Dikarya</taxon>
        <taxon>Ascomycota</taxon>
        <taxon>Pezizomycotina</taxon>
        <taxon>Sordariomycetes</taxon>
        <taxon>Sordariomycetidae</taxon>
        <taxon>Sordariales</taxon>
        <taxon>Podosporaceae</taxon>
        <taxon>Podospora</taxon>
    </lineage>
</organism>
<feature type="compositionally biased region" description="Basic residues" evidence="1">
    <location>
        <begin position="107"/>
        <end position="120"/>
    </location>
</feature>
<reference evidence="3" key="2">
    <citation type="submission" date="2023-05" db="EMBL/GenBank/DDBJ databases">
        <authorList>
            <consortium name="Lawrence Berkeley National Laboratory"/>
            <person name="Steindorff A."/>
            <person name="Hensen N."/>
            <person name="Bonometti L."/>
            <person name="Westerberg I."/>
            <person name="Brannstrom I.O."/>
            <person name="Guillou S."/>
            <person name="Cros-Aarteil S."/>
            <person name="Calhoun S."/>
            <person name="Haridas S."/>
            <person name="Kuo A."/>
            <person name="Mondo S."/>
            <person name="Pangilinan J."/>
            <person name="Riley R."/>
            <person name="Labutti K."/>
            <person name="Andreopoulos B."/>
            <person name="Lipzen A."/>
            <person name="Chen C."/>
            <person name="Yanf M."/>
            <person name="Daum C."/>
            <person name="Ng V."/>
            <person name="Clum A."/>
            <person name="Ohm R."/>
            <person name="Martin F."/>
            <person name="Silar P."/>
            <person name="Natvig D."/>
            <person name="Lalanne C."/>
            <person name="Gautier V."/>
            <person name="Ament-Velasquez S.L."/>
            <person name="Kruys A."/>
            <person name="Hutchinson M.I."/>
            <person name="Powell A.J."/>
            <person name="Barry K."/>
            <person name="Miller A.N."/>
            <person name="Grigoriev I.V."/>
            <person name="Debuchy R."/>
            <person name="Gladieux P."/>
            <person name="Thoren M.H."/>
            <person name="Johannesson H."/>
        </authorList>
    </citation>
    <scope>NUCLEOTIDE SEQUENCE</scope>
    <source>
        <strain evidence="3">PSN309</strain>
    </source>
</reference>
<protein>
    <submittedName>
        <fullName evidence="3">Uncharacterized protein</fullName>
    </submittedName>
</protein>
<sequence>MAAPQRPLRTITILNFIPAFPLCIAHGALSHKPFPAVGLIPLFFSAVLGVLIIPSPCNPRQVQHDHEHDGSDRGLLTPDLEEQQASGTSDDNESQPGESSSLLGRQRMNKRKQTRQKKRDRSCTSDETGFLIFFLDVSLAGGLFAILVLTWLHTTTATRDRELNGALGMLAAYATIPLLVNFVIHLYLAIREFIAGLALHGFVQYAAWQTLPPDCPHCGERLRPDSTPSLPWFESLWTPRLPSLPKVRFPSISLPRPRLPSLPRPRVSMPKWLKRRGAGEHQPLFVDDAQIERDRYRDEGHDDDFEGDVEGRDEHGGPSLITPVVAAGAFDAVPPVVEEVVVVGKKDKKKRTSSTGAAVNVEEEEQAAWS</sequence>
<dbReference type="Proteomes" id="UP001302126">
    <property type="component" value="Unassembled WGS sequence"/>
</dbReference>
<feature type="region of interest" description="Disordered" evidence="1">
    <location>
        <begin position="345"/>
        <end position="370"/>
    </location>
</feature>
<accession>A0AAN6WZM2</accession>
<keyword evidence="2" id="KW-1133">Transmembrane helix</keyword>
<dbReference type="EMBL" id="MU864360">
    <property type="protein sequence ID" value="KAK4191328.1"/>
    <property type="molecule type" value="Genomic_DNA"/>
</dbReference>
<keyword evidence="2" id="KW-0812">Transmembrane</keyword>
<feature type="transmembrane region" description="Helical" evidence="2">
    <location>
        <begin position="35"/>
        <end position="53"/>
    </location>
</feature>
<gene>
    <name evidence="3" type="ORF">QBC35DRAFT_487937</name>
</gene>
<evidence type="ECO:0000256" key="1">
    <source>
        <dbReference type="SAM" id="MobiDB-lite"/>
    </source>
</evidence>
<comment type="caution">
    <text evidence="3">The sequence shown here is derived from an EMBL/GenBank/DDBJ whole genome shotgun (WGS) entry which is preliminary data.</text>
</comment>
<reference evidence="3" key="1">
    <citation type="journal article" date="2023" name="Mol. Phylogenet. Evol.">
        <title>Genome-scale phylogeny and comparative genomics of the fungal order Sordariales.</title>
        <authorList>
            <person name="Hensen N."/>
            <person name="Bonometti L."/>
            <person name="Westerberg I."/>
            <person name="Brannstrom I.O."/>
            <person name="Guillou S."/>
            <person name="Cros-Aarteil S."/>
            <person name="Calhoun S."/>
            <person name="Haridas S."/>
            <person name="Kuo A."/>
            <person name="Mondo S."/>
            <person name="Pangilinan J."/>
            <person name="Riley R."/>
            <person name="LaButti K."/>
            <person name="Andreopoulos B."/>
            <person name="Lipzen A."/>
            <person name="Chen C."/>
            <person name="Yan M."/>
            <person name="Daum C."/>
            <person name="Ng V."/>
            <person name="Clum A."/>
            <person name="Steindorff A."/>
            <person name="Ohm R.A."/>
            <person name="Martin F."/>
            <person name="Silar P."/>
            <person name="Natvig D.O."/>
            <person name="Lalanne C."/>
            <person name="Gautier V."/>
            <person name="Ament-Velasquez S.L."/>
            <person name="Kruys A."/>
            <person name="Hutchinson M.I."/>
            <person name="Powell A.J."/>
            <person name="Barry K."/>
            <person name="Miller A.N."/>
            <person name="Grigoriev I.V."/>
            <person name="Debuchy R."/>
            <person name="Gladieux P."/>
            <person name="Hiltunen Thoren M."/>
            <person name="Johannesson H."/>
        </authorList>
    </citation>
    <scope>NUCLEOTIDE SEQUENCE</scope>
    <source>
        <strain evidence="3">PSN309</strain>
    </source>
</reference>
<feature type="transmembrane region" description="Helical" evidence="2">
    <location>
        <begin position="165"/>
        <end position="190"/>
    </location>
</feature>
<feature type="region of interest" description="Disordered" evidence="1">
    <location>
        <begin position="81"/>
        <end position="121"/>
    </location>
</feature>
<dbReference type="AlphaFoldDB" id="A0AAN6WZM2"/>
<keyword evidence="2" id="KW-0472">Membrane</keyword>
<feature type="transmembrane region" description="Helical" evidence="2">
    <location>
        <begin position="128"/>
        <end position="153"/>
    </location>
</feature>
<feature type="transmembrane region" description="Helical" evidence="2">
    <location>
        <begin position="12"/>
        <end position="29"/>
    </location>
</feature>
<evidence type="ECO:0000313" key="3">
    <source>
        <dbReference type="EMBL" id="KAK4191328.1"/>
    </source>
</evidence>